<dbReference type="InterPro" id="IPR015590">
    <property type="entry name" value="Aldehyde_DH_dom"/>
</dbReference>
<gene>
    <name evidence="5" type="ORF">ACFQRB_11740</name>
</gene>
<dbReference type="PANTHER" id="PTHR11699">
    <property type="entry name" value="ALDEHYDE DEHYDROGENASE-RELATED"/>
    <property type="match status" value="1"/>
</dbReference>
<dbReference type="Gene3D" id="3.40.309.10">
    <property type="entry name" value="Aldehyde Dehydrogenase, Chain A, domain 2"/>
    <property type="match status" value="1"/>
</dbReference>
<proteinExistence type="inferred from homology"/>
<feature type="domain" description="Aldehyde dehydrogenase" evidence="4">
    <location>
        <begin position="2"/>
        <end position="298"/>
    </location>
</feature>
<dbReference type="Pfam" id="PF00171">
    <property type="entry name" value="Aldedh"/>
    <property type="match status" value="1"/>
</dbReference>
<comment type="similarity">
    <text evidence="3">Belongs to the aldehyde dehydrogenase family.</text>
</comment>
<evidence type="ECO:0000256" key="2">
    <source>
        <dbReference type="PROSITE-ProRule" id="PRU10007"/>
    </source>
</evidence>
<keyword evidence="6" id="KW-1185">Reference proteome</keyword>
<sequence length="323" mass="32970">MVGLVTPWNYPLTLVVSDALPALVAGNTVVVKPAEATPYTALAARELLLDAGVPRDCFLVVPGTGETAGTALTERVDFVGFTGSTAVGREVAATAGRRLVDASLELGGKNPMVVLGDAGVDAAVDGAVAACYPNAGQLCVSVERIYVEDAVYEAFRDRLVAATRGLSLGVDFTHDPDVGSLIGPEQLDRVAGAVDDAVAAGAEVLTGGRRRPDVGPYVYEPTVVEGAGPDDAVVREETFGPVVTLHRVADADEAVERANDTDYGLHASVWSGDADRGAAVARRIRSGTASVNDAYVSAYAAVDAPMGAAATPGSAAATAARGY</sequence>
<evidence type="ECO:0000313" key="6">
    <source>
        <dbReference type="Proteomes" id="UP001596368"/>
    </source>
</evidence>
<dbReference type="GO" id="GO:0016620">
    <property type="term" value="F:oxidoreductase activity, acting on the aldehyde or oxo group of donors, NAD or NADP as acceptor"/>
    <property type="evidence" value="ECO:0007669"/>
    <property type="project" value="UniProtKB-ARBA"/>
</dbReference>
<dbReference type="Gene3D" id="3.40.605.10">
    <property type="entry name" value="Aldehyde Dehydrogenase, Chain A, domain 1"/>
    <property type="match status" value="1"/>
</dbReference>
<organism evidence="5 6">
    <name type="scientific">Halobaculum litoreum</name>
    <dbReference type="NCBI Taxonomy" id="3031998"/>
    <lineage>
        <taxon>Archaea</taxon>
        <taxon>Methanobacteriati</taxon>
        <taxon>Methanobacteriota</taxon>
        <taxon>Stenosarchaea group</taxon>
        <taxon>Halobacteria</taxon>
        <taxon>Halobacteriales</taxon>
        <taxon>Haloferacaceae</taxon>
        <taxon>Halobaculum</taxon>
    </lineage>
</organism>
<keyword evidence="1 3" id="KW-0560">Oxidoreductase</keyword>
<dbReference type="SUPFAM" id="SSF53720">
    <property type="entry name" value="ALDH-like"/>
    <property type="match status" value="1"/>
</dbReference>
<comment type="caution">
    <text evidence="5">The sequence shown here is derived from an EMBL/GenBank/DDBJ whole genome shotgun (WGS) entry which is preliminary data.</text>
</comment>
<dbReference type="InterPro" id="IPR016162">
    <property type="entry name" value="Ald_DH_N"/>
</dbReference>
<dbReference type="InterPro" id="IPR016161">
    <property type="entry name" value="Ald_DH/histidinol_DH"/>
</dbReference>
<evidence type="ECO:0000256" key="3">
    <source>
        <dbReference type="RuleBase" id="RU003345"/>
    </source>
</evidence>
<dbReference type="InterPro" id="IPR016163">
    <property type="entry name" value="Ald_DH_C"/>
</dbReference>
<accession>A0ABD5XPG2</accession>
<evidence type="ECO:0000256" key="1">
    <source>
        <dbReference type="ARBA" id="ARBA00023002"/>
    </source>
</evidence>
<dbReference type="AlphaFoldDB" id="A0ABD5XPG2"/>
<dbReference type="FunFam" id="3.40.309.10:FF:000009">
    <property type="entry name" value="Aldehyde dehydrogenase A"/>
    <property type="match status" value="1"/>
</dbReference>
<name>A0ABD5XPG2_9EURY</name>
<reference evidence="5 6" key="1">
    <citation type="journal article" date="2019" name="Int. J. Syst. Evol. Microbiol.">
        <title>The Global Catalogue of Microorganisms (GCM) 10K type strain sequencing project: providing services to taxonomists for standard genome sequencing and annotation.</title>
        <authorList>
            <consortium name="The Broad Institute Genomics Platform"/>
            <consortium name="The Broad Institute Genome Sequencing Center for Infectious Disease"/>
            <person name="Wu L."/>
            <person name="Ma J."/>
        </authorList>
    </citation>
    <scope>NUCLEOTIDE SEQUENCE [LARGE SCALE GENOMIC DNA]</scope>
    <source>
        <strain evidence="5 6">DT92</strain>
    </source>
</reference>
<dbReference type="EMBL" id="JBHSZG010000001">
    <property type="protein sequence ID" value="MFC7136958.1"/>
    <property type="molecule type" value="Genomic_DNA"/>
</dbReference>
<dbReference type="PROSITE" id="PS00687">
    <property type="entry name" value="ALDEHYDE_DEHYDR_GLU"/>
    <property type="match status" value="1"/>
</dbReference>
<feature type="active site" evidence="2">
    <location>
        <position position="105"/>
    </location>
</feature>
<evidence type="ECO:0000313" key="5">
    <source>
        <dbReference type="EMBL" id="MFC7136958.1"/>
    </source>
</evidence>
<dbReference type="Proteomes" id="UP001596368">
    <property type="component" value="Unassembled WGS sequence"/>
</dbReference>
<dbReference type="InterPro" id="IPR029510">
    <property type="entry name" value="Ald_DH_CS_GLU"/>
</dbReference>
<evidence type="ECO:0000259" key="4">
    <source>
        <dbReference type="Pfam" id="PF00171"/>
    </source>
</evidence>
<protein>
    <submittedName>
        <fullName evidence="5">Aldehyde dehydrogenase family protein</fullName>
    </submittedName>
</protein>